<dbReference type="AlphaFoldDB" id="A0A4R0YI73"/>
<evidence type="ECO:0000313" key="8">
    <source>
        <dbReference type="EMBL" id="TCI08132.1"/>
    </source>
</evidence>
<comment type="cofactor">
    <cofactor evidence="1">
        <name>pyridoxal 5'-phosphate</name>
        <dbReference type="ChEBI" id="CHEBI:597326"/>
    </cofactor>
</comment>
<dbReference type="InterPro" id="IPR004839">
    <property type="entry name" value="Aminotransferase_I/II_large"/>
</dbReference>
<dbReference type="Gene3D" id="3.90.1150.10">
    <property type="entry name" value="Aspartate Aminotransferase, domain 1"/>
    <property type="match status" value="1"/>
</dbReference>
<dbReference type="PANTHER" id="PTHR43488:SF2">
    <property type="entry name" value="GLUTAMATE-PYRUVATE AMINOTRANSFERASE ALAA"/>
    <property type="match status" value="1"/>
</dbReference>
<evidence type="ECO:0000256" key="2">
    <source>
        <dbReference type="ARBA" id="ARBA00007441"/>
    </source>
</evidence>
<proteinExistence type="inferred from homology"/>
<evidence type="ECO:0000256" key="3">
    <source>
        <dbReference type="ARBA" id="ARBA00022576"/>
    </source>
</evidence>
<dbReference type="SUPFAM" id="SSF53383">
    <property type="entry name" value="PLP-dependent transferases"/>
    <property type="match status" value="1"/>
</dbReference>
<dbReference type="GO" id="GO:0030170">
    <property type="term" value="F:pyridoxal phosphate binding"/>
    <property type="evidence" value="ECO:0007669"/>
    <property type="project" value="InterPro"/>
</dbReference>
<organism evidence="8 9">
    <name type="scientific">Dyella soli</name>
    <dbReference type="NCBI Taxonomy" id="522319"/>
    <lineage>
        <taxon>Bacteria</taxon>
        <taxon>Pseudomonadati</taxon>
        <taxon>Pseudomonadota</taxon>
        <taxon>Gammaproteobacteria</taxon>
        <taxon>Lysobacterales</taxon>
        <taxon>Rhodanobacteraceae</taxon>
        <taxon>Dyella</taxon>
    </lineage>
</organism>
<reference evidence="8 9" key="1">
    <citation type="submission" date="2019-02" db="EMBL/GenBank/DDBJ databases">
        <title>Dyella amyloliquefaciens sp. nov., isolated from forest soil.</title>
        <authorList>
            <person name="Gao Z.-H."/>
            <person name="Qiu L.-H."/>
        </authorList>
    </citation>
    <scope>NUCLEOTIDE SEQUENCE [LARGE SCALE GENOMIC DNA]</scope>
    <source>
        <strain evidence="8 9">KACC 12747</strain>
    </source>
</reference>
<evidence type="ECO:0000256" key="6">
    <source>
        <dbReference type="ARBA" id="ARBA00026106"/>
    </source>
</evidence>
<evidence type="ECO:0000256" key="5">
    <source>
        <dbReference type="ARBA" id="ARBA00022898"/>
    </source>
</evidence>
<dbReference type="GO" id="GO:0004021">
    <property type="term" value="F:L-alanine:2-oxoglutarate aminotransferase activity"/>
    <property type="evidence" value="ECO:0007669"/>
    <property type="project" value="UniProtKB-EC"/>
</dbReference>
<evidence type="ECO:0000313" key="9">
    <source>
        <dbReference type="Proteomes" id="UP000291822"/>
    </source>
</evidence>
<name>A0A4R0YI73_9GAMM</name>
<protein>
    <recommendedName>
        <fullName evidence="6">alanine transaminase</fullName>
        <ecNumber evidence="6">2.6.1.2</ecNumber>
    </recommendedName>
</protein>
<keyword evidence="9" id="KW-1185">Reference proteome</keyword>
<dbReference type="InterPro" id="IPR015421">
    <property type="entry name" value="PyrdxlP-dep_Trfase_major"/>
</dbReference>
<dbReference type="Pfam" id="PF00155">
    <property type="entry name" value="Aminotran_1_2"/>
    <property type="match status" value="1"/>
</dbReference>
<comment type="caution">
    <text evidence="8">The sequence shown here is derived from an EMBL/GenBank/DDBJ whole genome shotgun (WGS) entry which is preliminary data.</text>
</comment>
<dbReference type="PANTHER" id="PTHR43488">
    <property type="entry name" value="GLUTAMATE-PYRUVATE AMINOTRANSFERASE ALAA"/>
    <property type="match status" value="1"/>
</dbReference>
<dbReference type="InterPro" id="IPR051926">
    <property type="entry name" value="Ala_Aminotransferase"/>
</dbReference>
<evidence type="ECO:0000256" key="1">
    <source>
        <dbReference type="ARBA" id="ARBA00001933"/>
    </source>
</evidence>
<sequence>MASIKPSAHLADVRYEIRGALTRRSRELEAAGLPIIKLNIGNPGRYGFDTPAHLREAIAAHLHDSEAYGHEQGLEEAREAIAAQQRFRGARGVDVERIFVGNGVSELIDLSLRALLQPGDEVLLPSPDYPLWSAATILNDGKPRYYRCLAENGHLPDPAEIESLISPRTRAIVLINPNNPTGAVYPRPLLEQIVAIAARHRLLLLSDEIYDEILFDGASFHPLAEVAGDVPCVSFGGLSKVHRACGYRVGWMSLSGDPARTTDYRDALQLLAALRLCANVTAQWAVRPALQSAPTINSLTQPGGRLHEARRMILEGVAASQYLDLVTPGGALYAFPRVRADRIPEFDDNAFALRLLEEESVLVVPGSSFNVPHSRHLRLTLLPPADQMREVFVRIERVLERMAADQTSLAFA</sequence>
<dbReference type="Proteomes" id="UP000291822">
    <property type="component" value="Unassembled WGS sequence"/>
</dbReference>
<dbReference type="InterPro" id="IPR015424">
    <property type="entry name" value="PyrdxlP-dep_Trfase"/>
</dbReference>
<dbReference type="EC" id="2.6.1.2" evidence="6"/>
<keyword evidence="5" id="KW-0663">Pyridoxal phosphate</keyword>
<keyword evidence="3 8" id="KW-0032">Aminotransferase</keyword>
<accession>A0A4R0YI73</accession>
<dbReference type="InterPro" id="IPR015422">
    <property type="entry name" value="PyrdxlP-dep_Trfase_small"/>
</dbReference>
<dbReference type="RefSeq" id="WP_131151926.1">
    <property type="nucleotide sequence ID" value="NZ_SJTG01000004.1"/>
</dbReference>
<feature type="domain" description="Aminotransferase class I/classII large" evidence="7">
    <location>
        <begin position="35"/>
        <end position="394"/>
    </location>
</feature>
<comment type="similarity">
    <text evidence="2">Belongs to the class-I pyridoxal-phosphate-dependent aminotransferase family.</text>
</comment>
<dbReference type="EMBL" id="SJTG01000004">
    <property type="protein sequence ID" value="TCI08132.1"/>
    <property type="molecule type" value="Genomic_DNA"/>
</dbReference>
<dbReference type="Gene3D" id="3.40.640.10">
    <property type="entry name" value="Type I PLP-dependent aspartate aminotransferase-like (Major domain)"/>
    <property type="match status" value="1"/>
</dbReference>
<evidence type="ECO:0000256" key="4">
    <source>
        <dbReference type="ARBA" id="ARBA00022679"/>
    </source>
</evidence>
<dbReference type="CDD" id="cd00609">
    <property type="entry name" value="AAT_like"/>
    <property type="match status" value="1"/>
</dbReference>
<evidence type="ECO:0000259" key="7">
    <source>
        <dbReference type="Pfam" id="PF00155"/>
    </source>
</evidence>
<gene>
    <name evidence="8" type="ORF">EZM97_26110</name>
</gene>
<keyword evidence="4 8" id="KW-0808">Transferase</keyword>